<dbReference type="InterPro" id="IPR007627">
    <property type="entry name" value="RNA_pol_sigma70_r2"/>
</dbReference>
<dbReference type="SUPFAM" id="SSF88659">
    <property type="entry name" value="Sigma3 and sigma4 domains of RNA polymerase sigma factors"/>
    <property type="match status" value="1"/>
</dbReference>
<evidence type="ECO:0000256" key="4">
    <source>
        <dbReference type="ARBA" id="ARBA00023163"/>
    </source>
</evidence>
<evidence type="ECO:0000256" key="1">
    <source>
        <dbReference type="ARBA" id="ARBA00010641"/>
    </source>
</evidence>
<dbReference type="InterPro" id="IPR013325">
    <property type="entry name" value="RNA_pol_sigma_r2"/>
</dbReference>
<evidence type="ECO:0000259" key="7">
    <source>
        <dbReference type="Pfam" id="PF08281"/>
    </source>
</evidence>
<evidence type="ECO:0000313" key="9">
    <source>
        <dbReference type="EMBL" id="MFC0674869.1"/>
    </source>
</evidence>
<dbReference type="PANTHER" id="PTHR47756:SF2">
    <property type="entry name" value="BLL6612 PROTEIN"/>
    <property type="match status" value="1"/>
</dbReference>
<keyword evidence="10" id="KW-1185">Reference proteome</keyword>
<accession>A0ABV6RD11</accession>
<proteinExistence type="inferred from homology"/>
<dbReference type="NCBIfam" id="TIGR02937">
    <property type="entry name" value="sigma70-ECF"/>
    <property type="match status" value="1"/>
</dbReference>
<comment type="similarity">
    <text evidence="1">Belongs to the sigma-70 factor family. ECF subfamily.</text>
</comment>
<dbReference type="Gene3D" id="1.10.10.10">
    <property type="entry name" value="Winged helix-like DNA-binding domain superfamily/Winged helix DNA-binding domain"/>
    <property type="match status" value="1"/>
</dbReference>
<dbReference type="InterPro" id="IPR046531">
    <property type="entry name" value="DUF6596"/>
</dbReference>
<feature type="domain" description="RNA polymerase sigma factor 70 region 4 type 2" evidence="7">
    <location>
        <begin position="105"/>
        <end position="157"/>
    </location>
</feature>
<dbReference type="RefSeq" id="WP_376981360.1">
    <property type="nucleotide sequence ID" value="NZ_JBHLSV010000016.1"/>
</dbReference>
<evidence type="ECO:0000259" key="8">
    <source>
        <dbReference type="Pfam" id="PF20239"/>
    </source>
</evidence>
<dbReference type="CDD" id="cd06171">
    <property type="entry name" value="Sigma70_r4"/>
    <property type="match status" value="1"/>
</dbReference>
<dbReference type="EMBL" id="JBHLSV010000016">
    <property type="protein sequence ID" value="MFC0674869.1"/>
    <property type="molecule type" value="Genomic_DNA"/>
</dbReference>
<comment type="caution">
    <text evidence="9">The sequence shown here is derived from an EMBL/GenBank/DDBJ whole genome shotgun (WGS) entry which is preliminary data.</text>
</comment>
<dbReference type="Proteomes" id="UP001589793">
    <property type="component" value="Unassembled WGS sequence"/>
</dbReference>
<dbReference type="InterPro" id="IPR036388">
    <property type="entry name" value="WH-like_DNA-bd_sf"/>
</dbReference>
<sequence length="399" mass="43230">MDEAIAAVHRAFRAEHGRTVSILLRMLGDLDAAEDAVQDAFLAAAETWPRQGVPPNPQAWIVAAARNRAIDRIRRARTEARFAPMLVEDPSVPDPAGAEDDELRMMLLCTHPSLSPETQVVLTLRFVGGLTVPEIARALGAAEASVAQRLSRAKRKIREARIGLPEPGRISDRLDVLLAVTYAIGNEGYVTTAGPLSRLDLSQEAVRLARLIAGRARGEPEAVGLLALLLLLRARLPARAADDGRLVPLPEQDRGRWDRTMIAEGHALVRECLALARPGPYQLQAAIQAVHCDAACDAETDWGQILALYDMLLPMLPTAAVRTGRLVALSRVEGPEAALSQMDPAGEDRYGMALRADLLARSGRGALARDLFQRAAGMAENEAEREHLRRRAREAGGEG</sequence>
<dbReference type="SUPFAM" id="SSF88946">
    <property type="entry name" value="Sigma2 domain of RNA polymerase sigma factors"/>
    <property type="match status" value="1"/>
</dbReference>
<feature type="domain" description="RNA polymerase sigma-70 region 2" evidence="6">
    <location>
        <begin position="12"/>
        <end position="77"/>
    </location>
</feature>
<keyword evidence="3" id="KW-0731">Sigma factor</keyword>
<evidence type="ECO:0000256" key="5">
    <source>
        <dbReference type="SAM" id="MobiDB-lite"/>
    </source>
</evidence>
<evidence type="ECO:0000256" key="3">
    <source>
        <dbReference type="ARBA" id="ARBA00023082"/>
    </source>
</evidence>
<keyword evidence="2" id="KW-0805">Transcription regulation</keyword>
<feature type="compositionally biased region" description="Basic and acidic residues" evidence="5">
    <location>
        <begin position="382"/>
        <end position="399"/>
    </location>
</feature>
<keyword evidence="4" id="KW-0804">Transcription</keyword>
<organism evidence="9 10">
    <name type="scientific">Brachybacterium hainanense</name>
    <dbReference type="NCBI Taxonomy" id="1541174"/>
    <lineage>
        <taxon>Bacteria</taxon>
        <taxon>Bacillati</taxon>
        <taxon>Actinomycetota</taxon>
        <taxon>Actinomycetes</taxon>
        <taxon>Micrococcales</taxon>
        <taxon>Dermabacteraceae</taxon>
        <taxon>Brachybacterium</taxon>
    </lineage>
</organism>
<name>A0ABV6RD11_9MICO</name>
<protein>
    <submittedName>
        <fullName evidence="9">RNA polymerase sigma factor</fullName>
    </submittedName>
</protein>
<dbReference type="InterPro" id="IPR013324">
    <property type="entry name" value="RNA_pol_sigma_r3/r4-like"/>
</dbReference>
<dbReference type="InterPro" id="IPR013249">
    <property type="entry name" value="RNA_pol_sigma70_r4_t2"/>
</dbReference>
<feature type="region of interest" description="Disordered" evidence="5">
    <location>
        <begin position="379"/>
        <end position="399"/>
    </location>
</feature>
<evidence type="ECO:0000256" key="2">
    <source>
        <dbReference type="ARBA" id="ARBA00023015"/>
    </source>
</evidence>
<dbReference type="Pfam" id="PF08281">
    <property type="entry name" value="Sigma70_r4_2"/>
    <property type="match status" value="1"/>
</dbReference>
<dbReference type="Pfam" id="PF20239">
    <property type="entry name" value="DUF6596"/>
    <property type="match status" value="1"/>
</dbReference>
<evidence type="ECO:0000259" key="6">
    <source>
        <dbReference type="Pfam" id="PF04542"/>
    </source>
</evidence>
<dbReference type="Pfam" id="PF04542">
    <property type="entry name" value="Sigma70_r2"/>
    <property type="match status" value="1"/>
</dbReference>
<gene>
    <name evidence="9" type="ORF">ACFFF6_12955</name>
</gene>
<dbReference type="InterPro" id="IPR014284">
    <property type="entry name" value="RNA_pol_sigma-70_dom"/>
</dbReference>
<dbReference type="Gene3D" id="1.10.1740.10">
    <property type="match status" value="1"/>
</dbReference>
<feature type="domain" description="DUF6596" evidence="8">
    <location>
        <begin position="173"/>
        <end position="271"/>
    </location>
</feature>
<evidence type="ECO:0000313" key="10">
    <source>
        <dbReference type="Proteomes" id="UP001589793"/>
    </source>
</evidence>
<reference evidence="9 10" key="1">
    <citation type="submission" date="2024-09" db="EMBL/GenBank/DDBJ databases">
        <authorList>
            <person name="Sun Q."/>
            <person name="Mori K."/>
        </authorList>
    </citation>
    <scope>NUCLEOTIDE SEQUENCE [LARGE SCALE GENOMIC DNA]</scope>
    <source>
        <strain evidence="9 10">CICC 10874</strain>
    </source>
</reference>
<dbReference type="PANTHER" id="PTHR47756">
    <property type="entry name" value="BLL6612 PROTEIN-RELATED"/>
    <property type="match status" value="1"/>
</dbReference>